<dbReference type="InterPro" id="IPR039702">
    <property type="entry name" value="FPS1-like"/>
</dbReference>
<dbReference type="InterPro" id="IPR033749">
    <property type="entry name" value="Polyprenyl_synt_CS"/>
</dbReference>
<dbReference type="CDD" id="cd00685">
    <property type="entry name" value="Trans_IPPS_HT"/>
    <property type="match status" value="1"/>
</dbReference>
<keyword evidence="6" id="KW-1133">Transmembrane helix</keyword>
<dbReference type="GO" id="GO:0004337">
    <property type="term" value="F:(2E,6E)-farnesyl diphosphate synthase activity"/>
    <property type="evidence" value="ECO:0007669"/>
    <property type="project" value="TreeGrafter"/>
</dbReference>
<dbReference type="Proteomes" id="UP001219568">
    <property type="component" value="Unassembled WGS sequence"/>
</dbReference>
<evidence type="ECO:0000313" key="8">
    <source>
        <dbReference type="Proteomes" id="UP001219568"/>
    </source>
</evidence>
<keyword evidence="3" id="KW-0479">Metal-binding</keyword>
<comment type="similarity">
    <text evidence="5">Belongs to the FPP/GGPP synthase family.</text>
</comment>
<evidence type="ECO:0000256" key="3">
    <source>
        <dbReference type="ARBA" id="ARBA00022723"/>
    </source>
</evidence>
<dbReference type="GO" id="GO:0004161">
    <property type="term" value="F:dimethylallyltranstransferase activity"/>
    <property type="evidence" value="ECO:0007669"/>
    <property type="project" value="TreeGrafter"/>
</dbReference>
<keyword evidence="6" id="KW-0812">Transmembrane</keyword>
<proteinExistence type="inferred from homology"/>
<dbReference type="InterPro" id="IPR000092">
    <property type="entry name" value="Polyprenyl_synt"/>
</dbReference>
<comment type="caution">
    <text evidence="7">The sequence shown here is derived from an EMBL/GenBank/DDBJ whole genome shotgun (WGS) entry which is preliminary data.</text>
</comment>
<gene>
    <name evidence="7" type="ORF">N7460_013800</name>
</gene>
<dbReference type="PROSITE" id="PS00723">
    <property type="entry name" value="POLYPRENYL_SYNTHASE_1"/>
    <property type="match status" value="1"/>
</dbReference>
<keyword evidence="2 5" id="KW-0808">Transferase</keyword>
<organism evidence="7 8">
    <name type="scientific">Penicillium canescens</name>
    <dbReference type="NCBI Taxonomy" id="5083"/>
    <lineage>
        <taxon>Eukaryota</taxon>
        <taxon>Fungi</taxon>
        <taxon>Dikarya</taxon>
        <taxon>Ascomycota</taxon>
        <taxon>Pezizomycotina</taxon>
        <taxon>Eurotiomycetes</taxon>
        <taxon>Eurotiomycetidae</taxon>
        <taxon>Eurotiales</taxon>
        <taxon>Aspergillaceae</taxon>
        <taxon>Penicillium</taxon>
    </lineage>
</organism>
<dbReference type="Pfam" id="PF00348">
    <property type="entry name" value="polyprenyl_synt"/>
    <property type="match status" value="1"/>
</dbReference>
<keyword evidence="8" id="KW-1185">Reference proteome</keyword>
<dbReference type="GO" id="GO:0046872">
    <property type="term" value="F:metal ion binding"/>
    <property type="evidence" value="ECO:0007669"/>
    <property type="project" value="UniProtKB-KW"/>
</dbReference>
<reference evidence="7" key="1">
    <citation type="journal article" date="2023" name="IMA Fungus">
        <title>Comparative genomic study of the Penicillium genus elucidates a diverse pangenome and 15 lateral gene transfer events.</title>
        <authorList>
            <person name="Petersen C."/>
            <person name="Sorensen T."/>
            <person name="Nielsen M.R."/>
            <person name="Sondergaard T.E."/>
            <person name="Sorensen J.L."/>
            <person name="Fitzpatrick D.A."/>
            <person name="Frisvad J.C."/>
            <person name="Nielsen K.L."/>
        </authorList>
    </citation>
    <scope>NUCLEOTIDE SEQUENCE</scope>
    <source>
        <strain evidence="7">IBT 15450</strain>
    </source>
</reference>
<dbReference type="SFLD" id="SFLDS00005">
    <property type="entry name" value="Isoprenoid_Synthase_Type_I"/>
    <property type="match status" value="1"/>
</dbReference>
<evidence type="ECO:0000256" key="1">
    <source>
        <dbReference type="ARBA" id="ARBA00001946"/>
    </source>
</evidence>
<evidence type="ECO:0000256" key="2">
    <source>
        <dbReference type="ARBA" id="ARBA00022679"/>
    </source>
</evidence>
<comment type="cofactor">
    <cofactor evidence="1">
        <name>Mg(2+)</name>
        <dbReference type="ChEBI" id="CHEBI:18420"/>
    </cofactor>
</comment>
<keyword evidence="6" id="KW-0472">Membrane</keyword>
<dbReference type="GO" id="GO:0045337">
    <property type="term" value="P:farnesyl diphosphate biosynthetic process"/>
    <property type="evidence" value="ECO:0007669"/>
    <property type="project" value="TreeGrafter"/>
</dbReference>
<accession>A0AAD6I0B3</accession>
<dbReference type="PANTHER" id="PTHR11525:SF0">
    <property type="entry name" value="FARNESYL PYROPHOSPHATE SYNTHASE"/>
    <property type="match status" value="1"/>
</dbReference>
<dbReference type="PANTHER" id="PTHR11525">
    <property type="entry name" value="FARNESYL-PYROPHOSPHATE SYNTHETASE"/>
    <property type="match status" value="1"/>
</dbReference>
<dbReference type="GO" id="GO:0005737">
    <property type="term" value="C:cytoplasm"/>
    <property type="evidence" value="ECO:0007669"/>
    <property type="project" value="TreeGrafter"/>
</dbReference>
<dbReference type="SUPFAM" id="SSF48576">
    <property type="entry name" value="Terpenoid synthases"/>
    <property type="match status" value="1"/>
</dbReference>
<protein>
    <submittedName>
        <fullName evidence="7">Uncharacterized protein</fullName>
    </submittedName>
</protein>
<evidence type="ECO:0000256" key="4">
    <source>
        <dbReference type="ARBA" id="ARBA00022842"/>
    </source>
</evidence>
<dbReference type="Gene3D" id="1.10.600.10">
    <property type="entry name" value="Farnesyl Diphosphate Synthase"/>
    <property type="match status" value="1"/>
</dbReference>
<evidence type="ECO:0000256" key="6">
    <source>
        <dbReference type="SAM" id="Phobius"/>
    </source>
</evidence>
<dbReference type="EMBL" id="JAQJZL010000016">
    <property type="protein sequence ID" value="KAJ6023405.1"/>
    <property type="molecule type" value="Genomic_DNA"/>
</dbReference>
<keyword evidence="4" id="KW-0460">Magnesium</keyword>
<dbReference type="GO" id="GO:0046165">
    <property type="term" value="P:alcohol biosynthetic process"/>
    <property type="evidence" value="ECO:0007669"/>
    <property type="project" value="UniProtKB-ARBA"/>
</dbReference>
<evidence type="ECO:0000313" key="7">
    <source>
        <dbReference type="EMBL" id="KAJ6023405.1"/>
    </source>
</evidence>
<dbReference type="GO" id="GO:0043386">
    <property type="term" value="P:mycotoxin biosynthetic process"/>
    <property type="evidence" value="ECO:0007669"/>
    <property type="project" value="UniProtKB-ARBA"/>
</dbReference>
<sequence>MLQSAVADTCQQVSDYLAEMGLPFEANERLMRSLSANTRGGNFLRGRTVIDTAWILQGHTLSPTQIEDITMLSSLIELLNAAFLVWDDIMDGSSTRRGQPCWYRREDVGMAAINDGLLLKSSIYVILKHRFRDHPAYVDLMDIFAEASLQTELGQHCDVLASAGHLERFTWKQYDFITAKKTAFYSIYLPIAIPLIYLGLATPTRLKESYDISMMMGLVFQSRDDFLDVYGDAKVTGKVGTDIQENKCSWLSVQAMIHCDAEQKRALMDSYGSQDPANVSKVKAIFEAIDLPKLFRVWDAELVAKVQAMVEGVTDPMIRESFLALMSKYFEDPRRHLP</sequence>
<feature type="transmembrane region" description="Helical" evidence="6">
    <location>
        <begin position="182"/>
        <end position="200"/>
    </location>
</feature>
<reference evidence="7" key="2">
    <citation type="submission" date="2023-01" db="EMBL/GenBank/DDBJ databases">
        <authorList>
            <person name="Petersen C."/>
        </authorList>
    </citation>
    <scope>NUCLEOTIDE SEQUENCE</scope>
    <source>
        <strain evidence="7">IBT 15450</strain>
    </source>
</reference>
<name>A0AAD6I0B3_PENCN</name>
<evidence type="ECO:0000256" key="5">
    <source>
        <dbReference type="RuleBase" id="RU004466"/>
    </source>
</evidence>
<dbReference type="InterPro" id="IPR008949">
    <property type="entry name" value="Isoprenoid_synthase_dom_sf"/>
</dbReference>
<dbReference type="AlphaFoldDB" id="A0AAD6I0B3"/>